<proteinExistence type="predicted"/>
<dbReference type="Pfam" id="PF01553">
    <property type="entry name" value="Acyltransferase"/>
    <property type="match status" value="1"/>
</dbReference>
<protein>
    <submittedName>
        <fullName evidence="5">1-acyl-sn-glycerol-3-phosphate acyltransferase</fullName>
    </submittedName>
</protein>
<evidence type="ECO:0000256" key="3">
    <source>
        <dbReference type="ARBA" id="ARBA00023315"/>
    </source>
</evidence>
<dbReference type="GO" id="GO:0006654">
    <property type="term" value="P:phosphatidic acid biosynthetic process"/>
    <property type="evidence" value="ECO:0007669"/>
    <property type="project" value="TreeGrafter"/>
</dbReference>
<reference evidence="5 6" key="1">
    <citation type="submission" date="2007-06" db="EMBL/GenBank/DDBJ databases">
        <authorList>
            <person name="Shimkets L."/>
            <person name="Ferriera S."/>
            <person name="Johnson J."/>
            <person name="Kravitz S."/>
            <person name="Beeson K."/>
            <person name="Sutton G."/>
            <person name="Rogers Y.-H."/>
            <person name="Friedman R."/>
            <person name="Frazier M."/>
            <person name="Venter J.C."/>
        </authorList>
    </citation>
    <scope>NUCLEOTIDE SEQUENCE [LARGE SCALE GENOMIC DNA]</scope>
    <source>
        <strain evidence="5 6">SIR-1</strain>
    </source>
</reference>
<comment type="pathway">
    <text evidence="1">Lipid metabolism.</text>
</comment>
<name>A6G8Z7_9BACT</name>
<accession>A6G8Z7</accession>
<dbReference type="RefSeq" id="WP_006973192.1">
    <property type="nucleotide sequence ID" value="NZ_ABCS01000042.1"/>
</dbReference>
<feature type="domain" description="Phospholipid/glycerol acyltransferase" evidence="4">
    <location>
        <begin position="85"/>
        <end position="204"/>
    </location>
</feature>
<dbReference type="PANTHER" id="PTHR10434">
    <property type="entry name" value="1-ACYL-SN-GLYCEROL-3-PHOSPHATE ACYLTRANSFERASE"/>
    <property type="match status" value="1"/>
</dbReference>
<evidence type="ECO:0000256" key="2">
    <source>
        <dbReference type="ARBA" id="ARBA00022679"/>
    </source>
</evidence>
<dbReference type="InterPro" id="IPR002123">
    <property type="entry name" value="Plipid/glycerol_acylTrfase"/>
</dbReference>
<keyword evidence="6" id="KW-1185">Reference proteome</keyword>
<dbReference type="SUPFAM" id="SSF69593">
    <property type="entry name" value="Glycerol-3-phosphate (1)-acyltransferase"/>
    <property type="match status" value="1"/>
</dbReference>
<gene>
    <name evidence="5" type="ORF">PPSIR1_14060</name>
</gene>
<keyword evidence="3 5" id="KW-0012">Acyltransferase</keyword>
<dbReference type="CDD" id="cd07989">
    <property type="entry name" value="LPLAT_AGPAT-like"/>
    <property type="match status" value="1"/>
</dbReference>
<dbReference type="SMART" id="SM00563">
    <property type="entry name" value="PlsC"/>
    <property type="match status" value="1"/>
</dbReference>
<evidence type="ECO:0000256" key="1">
    <source>
        <dbReference type="ARBA" id="ARBA00005189"/>
    </source>
</evidence>
<evidence type="ECO:0000313" key="6">
    <source>
        <dbReference type="Proteomes" id="UP000005801"/>
    </source>
</evidence>
<sequence>MARSNVEDRDPTWKDWARSVPAMAGMLTTMLGFEVPLRVIGNAGSTDDLMDAGHVFADVIWANFRMTGASLTVSGIEHVDPRERHIIVANHQGFSDVIVISTTLRSLQPRYVAKRELARGWPSISYLLEASGSAIIDRRQPEAAIGEIERLGRQAKREAWNVAIFPEGTRARDGVPNKWKSGGLRALLQTAGDVRVLPVSLRGGAELFAHNALPFRAGVDMGIRIHPPVSVPEVFDGPEFDAWVEEQRLTVVSGLG</sequence>
<evidence type="ECO:0000259" key="4">
    <source>
        <dbReference type="SMART" id="SM00563"/>
    </source>
</evidence>
<dbReference type="STRING" id="391625.PPSIR1_14060"/>
<evidence type="ECO:0000313" key="5">
    <source>
        <dbReference type="EMBL" id="EDM77683.1"/>
    </source>
</evidence>
<dbReference type="AlphaFoldDB" id="A6G8Z7"/>
<organism evidence="5 6">
    <name type="scientific">Plesiocystis pacifica SIR-1</name>
    <dbReference type="NCBI Taxonomy" id="391625"/>
    <lineage>
        <taxon>Bacteria</taxon>
        <taxon>Pseudomonadati</taxon>
        <taxon>Myxococcota</taxon>
        <taxon>Polyangia</taxon>
        <taxon>Nannocystales</taxon>
        <taxon>Nannocystaceae</taxon>
        <taxon>Plesiocystis</taxon>
    </lineage>
</organism>
<dbReference type="OrthoDB" id="9809618at2"/>
<dbReference type="eggNOG" id="COG0204">
    <property type="taxonomic scope" value="Bacteria"/>
</dbReference>
<keyword evidence="2 5" id="KW-0808">Transferase</keyword>
<comment type="caution">
    <text evidence="5">The sequence shown here is derived from an EMBL/GenBank/DDBJ whole genome shotgun (WGS) entry which is preliminary data.</text>
</comment>
<dbReference type="Proteomes" id="UP000005801">
    <property type="component" value="Unassembled WGS sequence"/>
</dbReference>
<dbReference type="PANTHER" id="PTHR10434:SF11">
    <property type="entry name" value="1-ACYL-SN-GLYCEROL-3-PHOSPHATE ACYLTRANSFERASE"/>
    <property type="match status" value="1"/>
</dbReference>
<dbReference type="GO" id="GO:0003841">
    <property type="term" value="F:1-acylglycerol-3-phosphate O-acyltransferase activity"/>
    <property type="evidence" value="ECO:0007669"/>
    <property type="project" value="TreeGrafter"/>
</dbReference>
<dbReference type="EMBL" id="ABCS01000042">
    <property type="protein sequence ID" value="EDM77683.1"/>
    <property type="molecule type" value="Genomic_DNA"/>
</dbReference>